<gene>
    <name evidence="1" type="ORF">HMF8227_01903</name>
</gene>
<dbReference type="Gene3D" id="3.40.50.10190">
    <property type="entry name" value="BRCT domain"/>
    <property type="match status" value="1"/>
</dbReference>
<accession>A0A2S2E412</accession>
<dbReference type="Proteomes" id="UP000245728">
    <property type="component" value="Chromosome"/>
</dbReference>
<dbReference type="InterPro" id="IPR036420">
    <property type="entry name" value="BRCT_dom_sf"/>
</dbReference>
<reference evidence="1" key="1">
    <citation type="submission" date="2018-05" db="EMBL/GenBank/DDBJ databases">
        <title>Salinimonas sp. HMF8227 Genome sequencing and assembly.</title>
        <authorList>
            <person name="Kang H."/>
            <person name="Kang J."/>
            <person name="Cha I."/>
            <person name="Kim H."/>
            <person name="Joh K."/>
        </authorList>
    </citation>
    <scope>NUCLEOTIDE SEQUENCE [LARGE SCALE GENOMIC DNA]</scope>
    <source>
        <strain evidence="1">HMF8227</strain>
    </source>
</reference>
<protein>
    <submittedName>
        <fullName evidence="1">Uncharacterized protein</fullName>
    </submittedName>
</protein>
<evidence type="ECO:0000313" key="1">
    <source>
        <dbReference type="EMBL" id="AWL12373.1"/>
    </source>
</evidence>
<name>A0A2S2E412_9ALTE</name>
<dbReference type="AlphaFoldDB" id="A0A2S2E412"/>
<dbReference type="EMBL" id="CP029347">
    <property type="protein sequence ID" value="AWL12373.1"/>
    <property type="molecule type" value="Genomic_DNA"/>
</dbReference>
<dbReference type="RefSeq" id="WP_109339953.1">
    <property type="nucleotide sequence ID" value="NZ_CP029347.1"/>
</dbReference>
<keyword evidence="2" id="KW-1185">Reference proteome</keyword>
<proteinExistence type="predicted"/>
<dbReference type="KEGG" id="salh:HMF8227_01903"/>
<evidence type="ECO:0000313" key="2">
    <source>
        <dbReference type="Proteomes" id="UP000245728"/>
    </source>
</evidence>
<sequence length="277" mass="30789">MSNTQFQQLRGLAKGILASGEPTAAEFNYLKRYFGARPELAGVDELAALAALLERTSEPDSEALGELMGLLIPLQTLETDNRQIQGESPVLYFPFSRFAVIGTLTKTSRDALEEHLDDQAAQLTDTVTPYTDYVILADKPRTAEKDKVKQLREQGYPLAIVEETELCQALSVFEGEFDDSAEAIVQWIVSLAEDMTARLPEDWALAQQDDRLSFGVYARQGNGELKQPASIALTYGPEGKAGDFTVSSPFVPEPLRYQQYPFAMARFYKEAFRLIEG</sequence>
<organism evidence="1 2">
    <name type="scientific">Saliniradius amylolyticus</name>
    <dbReference type="NCBI Taxonomy" id="2183582"/>
    <lineage>
        <taxon>Bacteria</taxon>
        <taxon>Pseudomonadati</taxon>
        <taxon>Pseudomonadota</taxon>
        <taxon>Gammaproteobacteria</taxon>
        <taxon>Alteromonadales</taxon>
        <taxon>Alteromonadaceae</taxon>
        <taxon>Saliniradius</taxon>
    </lineage>
</organism>